<dbReference type="GO" id="GO:0016787">
    <property type="term" value="F:hydrolase activity"/>
    <property type="evidence" value="ECO:0007669"/>
    <property type="project" value="UniProtKB-KW"/>
</dbReference>
<evidence type="ECO:0000313" key="10">
    <source>
        <dbReference type="EMBL" id="VCU49693.1"/>
    </source>
</evidence>
<evidence type="ECO:0000313" key="15">
    <source>
        <dbReference type="Proteomes" id="UP000256381"/>
    </source>
</evidence>
<dbReference type="EMBL" id="QTBD01000058">
    <property type="protein sequence ID" value="REQ55538.1"/>
    <property type="molecule type" value="Genomic_DNA"/>
</dbReference>
<evidence type="ECO:0000313" key="12">
    <source>
        <dbReference type="Proteomes" id="UP000050139"/>
    </source>
</evidence>
<dbReference type="InterPro" id="IPR029058">
    <property type="entry name" value="AB_hydrolase_fold"/>
</dbReference>
<feature type="domain" description="PE" evidence="2">
    <location>
        <begin position="4"/>
        <end position="94"/>
    </location>
</feature>
<evidence type="ECO:0000313" key="14">
    <source>
        <dbReference type="Proteomes" id="UP000189452"/>
    </source>
</evidence>
<name>A0A045J3V6_MYCTX</name>
<dbReference type="Proteomes" id="UP000050139">
    <property type="component" value="Unassembled WGS sequence"/>
</dbReference>
<dbReference type="Gene3D" id="3.40.50.1820">
    <property type="entry name" value="alpha/beta hydrolase"/>
    <property type="match status" value="1"/>
</dbReference>
<dbReference type="Proteomes" id="UP000050164">
    <property type="component" value="Unassembled WGS sequence"/>
</dbReference>
<reference evidence="8 14" key="3">
    <citation type="submission" date="2016-04" db="EMBL/GenBank/DDBJ databases">
        <authorList>
            <person name="Bigi M."/>
            <person name="Bigi F."/>
            <person name="Soria M.A."/>
        </authorList>
    </citation>
    <scope>NUCLEOTIDE SEQUENCE [LARGE SCALE GENOMIC DNA]</scope>
    <source>
        <strain evidence="8 14">6548</strain>
    </source>
</reference>
<reference evidence="9" key="6">
    <citation type="submission" date="2018-07" db="EMBL/GenBank/DDBJ databases">
        <authorList>
            <person name="Shah S."/>
            <person name="Brown T."/>
            <person name="Auld S."/>
            <person name="Bratton K."/>
            <person name="Narechania A."/>
            <person name="Mathema B."/>
            <person name="Gandhi N."/>
        </authorList>
    </citation>
    <scope>NUCLEOTIDE SEQUENCE</scope>
    <source>
        <strain evidence="9">32301_S10</strain>
    </source>
</reference>
<dbReference type="RefSeq" id="WP_003407378.1">
    <property type="nucleotide sequence ID" value="NZ_AP017901.1"/>
</dbReference>
<keyword evidence="1" id="KW-0472">Membrane</keyword>
<dbReference type="OMA" id="TIATQEM"/>
<dbReference type="EMBL" id="JAGIZI010000019">
    <property type="protein sequence ID" value="MBP0683991.1"/>
    <property type="molecule type" value="Genomic_DNA"/>
</dbReference>
<dbReference type="Pfam" id="PF08237">
    <property type="entry name" value="PE-PPE"/>
    <property type="match status" value="1"/>
</dbReference>
<evidence type="ECO:0000313" key="7">
    <source>
        <dbReference type="EMBL" id="MBP0683991.1"/>
    </source>
</evidence>
<gene>
    <name evidence="4" type="primary">PE16</name>
    <name evidence="8" type="ORF">A4S10_01513</name>
    <name evidence="10" type="ORF">DKC2_1521</name>
    <name evidence="9" type="ORF">DSJ38_04355</name>
    <name evidence="6" type="ORF">ERS007741_02713</name>
    <name evidence="4" type="ORF">ERS027659_01039</name>
    <name evidence="5" type="ORF">ERS094118_01347</name>
    <name evidence="7" type="ORF">J8J21_12830</name>
</gene>
<evidence type="ECO:0000313" key="17">
    <source>
        <dbReference type="Proteomes" id="UP000671119"/>
    </source>
</evidence>
<dbReference type="EMBL" id="LWDQ01000001">
    <property type="protein sequence ID" value="OMH59347.1"/>
    <property type="molecule type" value="Genomic_DNA"/>
</dbReference>
<dbReference type="Proteomes" id="UP000300237">
    <property type="component" value="Chromosome"/>
</dbReference>
<dbReference type="Pfam" id="PF00934">
    <property type="entry name" value="PE"/>
    <property type="match status" value="1"/>
</dbReference>
<dbReference type="SUPFAM" id="SSF140459">
    <property type="entry name" value="PE/PPE dimer-like"/>
    <property type="match status" value="1"/>
</dbReference>
<evidence type="ECO:0000313" key="9">
    <source>
        <dbReference type="EMBL" id="REQ55538.1"/>
    </source>
</evidence>
<reference evidence="8 14" key="5">
    <citation type="submission" date="2017-02" db="EMBL/GenBank/DDBJ databases">
        <title>Protein polymorphisms may explain contrasting epidemiological fitness of two variants of a multidrug-resistant Mycobacterium tuberculosis strain.</title>
        <authorList>
            <person name="Bigi M.M."/>
            <person name="Lopez B."/>
            <person name="Blanco F.C."/>
            <person name="Sasiain M.C."/>
            <person name="De La Barrera S."/>
            <person name="Ritacco V."/>
            <person name="Bigi F."/>
            <person name="Soria M.A."/>
        </authorList>
    </citation>
    <scope>NUCLEOTIDE SEQUENCE [LARGE SCALE GENOMIC DNA]</scope>
    <source>
        <strain evidence="8 14">6548</strain>
    </source>
</reference>
<evidence type="ECO:0000313" key="13">
    <source>
        <dbReference type="Proteomes" id="UP000050164"/>
    </source>
</evidence>
<keyword evidence="7" id="KW-0378">Hydrolase</keyword>
<evidence type="ECO:0000313" key="8">
    <source>
        <dbReference type="EMBL" id="OMH59347.1"/>
    </source>
</evidence>
<feature type="domain" description="PE-PPE" evidence="3">
    <location>
        <begin position="146"/>
        <end position="369"/>
    </location>
</feature>
<keyword evidence="1" id="KW-1133">Transmembrane helix</keyword>
<dbReference type="InterPro" id="IPR038332">
    <property type="entry name" value="PPE_sf"/>
</dbReference>
<dbReference type="EMBL" id="CHKL01000338">
    <property type="protein sequence ID" value="COW56292.1"/>
    <property type="molecule type" value="Genomic_DNA"/>
</dbReference>
<reference evidence="7 17" key="8">
    <citation type="submission" date="2021-03" db="EMBL/GenBank/DDBJ databases">
        <title>Whole Genome Sequencing of Mycobacterium tuberculosis clinical isolates from Arunachal Pradesh, India.</title>
        <authorList>
            <person name="Singh S."/>
            <person name="Mudliar S.R."/>
            <person name="Kulsum U."/>
            <person name="Rufai S.B."/>
            <person name="Singh P.K."/>
            <person name="Umpo M."/>
            <person name="Nyori M."/>
        </authorList>
    </citation>
    <scope>NUCLEOTIDE SEQUENCE [LARGE SCALE GENOMIC DNA]</scope>
    <source>
        <strain evidence="7 17">OMICS/BPL/0142/20/SP</strain>
    </source>
</reference>
<dbReference type="Proteomes" id="UP000048600">
    <property type="component" value="Unassembled WGS sequence"/>
</dbReference>
<dbReference type="Proteomes" id="UP000671119">
    <property type="component" value="Unassembled WGS sequence"/>
</dbReference>
<dbReference type="AlphaFoldDB" id="A0A045J3V6"/>
<dbReference type="Proteomes" id="UP000256381">
    <property type="component" value="Unassembled WGS sequence"/>
</dbReference>
<organism evidence="4 13">
    <name type="scientific">Mycobacterium tuberculosis</name>
    <dbReference type="NCBI Taxonomy" id="1773"/>
    <lineage>
        <taxon>Bacteria</taxon>
        <taxon>Bacillati</taxon>
        <taxon>Actinomycetota</taxon>
        <taxon>Actinomycetes</taxon>
        <taxon>Mycobacteriales</taxon>
        <taxon>Mycobacteriaceae</taxon>
        <taxon>Mycobacterium</taxon>
        <taxon>Mycobacterium tuberculosis complex</taxon>
    </lineage>
</organism>
<dbReference type="InterPro" id="IPR013228">
    <property type="entry name" value="PE-PPE_C"/>
</dbReference>
<accession>A0A045J3V6</accession>
<dbReference type="InterPro" id="IPR000084">
    <property type="entry name" value="PE-PGRS_N"/>
</dbReference>
<dbReference type="EMBL" id="LR027516">
    <property type="protein sequence ID" value="VCU49693.1"/>
    <property type="molecule type" value="Genomic_DNA"/>
</dbReference>
<evidence type="ECO:0000313" key="6">
    <source>
        <dbReference type="EMBL" id="COW56292.1"/>
    </source>
</evidence>
<evidence type="ECO:0000259" key="3">
    <source>
        <dbReference type="Pfam" id="PF08237"/>
    </source>
</evidence>
<sequence>MSFVFAVPEMVAATASDLASLGAALSEATAAAAIPTTQVLAAAADEVSAAIAELFGAHGQEFQALSAQASAFHDRFVRALSAAAGWYVDAEAANAALVDTAATGASELGSGGRTALILGSTGTPRPPFDYMQQVYDRYIAPHYLGYAFSGLYTPAQFQPWTGIPSLTYDQSVAEGAGYLHTAIMQQVAAGNDVVVLGFSQGASVATLEMRHLASLPAGVAPSPDQLSFVLLGNPNNPNGGILARFPGLYLQSLGLTFNGATPDTDYATTIYTTQYDGFADFPKYPLNILADVNALLGIYYSHSLYYGLTPEQVASGIVLPVSSPDTNTTYILLPNEDLPLLQPLRGIVPEPLLDLIEPDLRAIIELGYDRTGYADVPTPAALFPVHIDPIAVPPQIGAAIGGPLTALDGLLDTVINDQLNPVVTSGIYQAGAELSVAAAGYGAPAGVTNAIFIGQQVLPILVEGPGALVTADTHYLVDAIQDLAAGDLSGFNQNLQLIPATNIALLVFAAGIPAVAAVAILTGQDFPV</sequence>
<evidence type="ECO:0000313" key="11">
    <source>
        <dbReference type="Proteomes" id="UP000048600"/>
    </source>
</evidence>
<evidence type="ECO:0000313" key="16">
    <source>
        <dbReference type="Proteomes" id="UP000300237"/>
    </source>
</evidence>
<reference evidence="11 13" key="2">
    <citation type="submission" date="2015-03" db="EMBL/GenBank/DDBJ databases">
        <authorList>
            <consortium name="Pathogen Informatics"/>
        </authorList>
    </citation>
    <scope>NUCLEOTIDE SEQUENCE [LARGE SCALE GENOMIC DNA]</scope>
    <source>
        <strain evidence="4 13">Bir 185</strain>
        <strain evidence="6 11">P00601463</strain>
    </source>
</reference>
<evidence type="ECO:0000313" key="4">
    <source>
        <dbReference type="EMBL" id="CKR26836.1"/>
    </source>
</evidence>
<reference evidence="10 16" key="7">
    <citation type="submission" date="2018-08" db="EMBL/GenBank/DDBJ databases">
        <authorList>
            <person name="Fokvardsen B D."/>
            <person name="Norman A."/>
        </authorList>
    </citation>
    <scope>NUCLEOTIDE SEQUENCE [LARGE SCALE GENOMIC DNA]</scope>
    <source>
        <strain evidence="10 16">DKC2</strain>
    </source>
</reference>
<evidence type="ECO:0000313" key="5">
    <source>
        <dbReference type="EMBL" id="CLV83373.1"/>
    </source>
</evidence>
<keyword evidence="1" id="KW-0812">Transmembrane</keyword>
<dbReference type="Proteomes" id="UP000189452">
    <property type="component" value="Chromosome"/>
</dbReference>
<feature type="transmembrane region" description="Helical" evidence="1">
    <location>
        <begin position="503"/>
        <end position="522"/>
    </location>
</feature>
<protein>
    <submittedName>
        <fullName evidence="7">Esterase PE16</fullName>
        <ecNumber evidence="7">3.1.1.-</ecNumber>
    </submittedName>
    <submittedName>
        <fullName evidence="4 10">PE family protein</fullName>
    </submittedName>
    <submittedName>
        <fullName evidence="9">PE-PPE domain-containing protein</fullName>
    </submittedName>
    <submittedName>
        <fullName evidence="8">PPE family protein PPE42</fullName>
    </submittedName>
</protein>
<reference evidence="9 15" key="4">
    <citation type="journal article" date="2017" name="N. Engl. J. Med.">
        <title>Transmission of Extensively Drug-Resistant Tuberculosis in South Africa.</title>
        <authorList>
            <person name="Shah N.S."/>
            <person name="Auld S.C."/>
            <person name="Brust J.C."/>
            <person name="Mathema B."/>
            <person name="Ismail N."/>
            <person name="Moodley P."/>
            <person name="Mlisana K."/>
            <person name="Allana S."/>
            <person name="Campbell A."/>
            <person name="Mthiyane T."/>
            <person name="Morris N."/>
            <person name="Mpangase P."/>
            <person name="van der Meulen H."/>
            <person name="Omar S.V."/>
            <person name="Brown T.S."/>
            <person name="Narechania A."/>
            <person name="Shaskina E."/>
            <person name="Kapwata T."/>
            <person name="Kreiswirth B."/>
            <person name="Gandhi N.R."/>
        </authorList>
    </citation>
    <scope>NUCLEOTIDE SEQUENCE [LARGE SCALE GENOMIC DNA]</scope>
    <source>
        <strain evidence="9 15">32301_S10</strain>
    </source>
</reference>
<dbReference type="SUPFAM" id="SSF53474">
    <property type="entry name" value="alpha/beta-Hydrolases"/>
    <property type="match status" value="1"/>
</dbReference>
<dbReference type="EC" id="3.1.1.-" evidence="7"/>
<evidence type="ECO:0000256" key="1">
    <source>
        <dbReference type="SAM" id="Phobius"/>
    </source>
</evidence>
<dbReference type="EMBL" id="CNFT01000170">
    <property type="protein sequence ID" value="CKR26836.1"/>
    <property type="molecule type" value="Genomic_DNA"/>
</dbReference>
<proteinExistence type="predicted"/>
<dbReference type="EMBL" id="COPH01000008">
    <property type="protein sequence ID" value="CLV83373.1"/>
    <property type="molecule type" value="Genomic_DNA"/>
</dbReference>
<dbReference type="SMR" id="A0A045J3V6"/>
<evidence type="ECO:0000259" key="2">
    <source>
        <dbReference type="Pfam" id="PF00934"/>
    </source>
</evidence>
<dbReference type="Gene3D" id="1.10.287.850">
    <property type="entry name" value="HP0062-like domain"/>
    <property type="match status" value="1"/>
</dbReference>
<reference evidence="5 12" key="1">
    <citation type="submission" date="2015-03" db="EMBL/GenBank/DDBJ databases">
        <authorList>
            <consortium name="Pathogen Informatics"/>
            <person name="Murphy D."/>
        </authorList>
    </citation>
    <scope>NUCLEOTIDE SEQUENCE [LARGE SCALE GENOMIC DNA]</scope>
    <source>
        <strain evidence="5 12">0268S</strain>
    </source>
</reference>